<dbReference type="GO" id="GO:0016787">
    <property type="term" value="F:hydrolase activity"/>
    <property type="evidence" value="ECO:0007669"/>
    <property type="project" value="UniProtKB-KW"/>
</dbReference>
<evidence type="ECO:0000256" key="2">
    <source>
        <dbReference type="ARBA" id="ARBA00010515"/>
    </source>
</evidence>
<dbReference type="EMBL" id="KZ678128">
    <property type="protein sequence ID" value="PSN74028.1"/>
    <property type="molecule type" value="Genomic_DNA"/>
</dbReference>
<feature type="domain" description="Carboxylesterase type B" evidence="6">
    <location>
        <begin position="77"/>
        <end position="567"/>
    </location>
</feature>
<keyword evidence="5" id="KW-0472">Membrane</keyword>
<dbReference type="EC" id="3.1.1.-" evidence="4"/>
<evidence type="ECO:0000256" key="4">
    <source>
        <dbReference type="RuleBase" id="RU361235"/>
    </source>
</evidence>
<dbReference type="InterPro" id="IPR002168">
    <property type="entry name" value="Lipase_GDXG_HIS_AS"/>
</dbReference>
<evidence type="ECO:0000313" key="8">
    <source>
        <dbReference type="Proteomes" id="UP000240883"/>
    </source>
</evidence>
<keyword evidence="3 4" id="KW-0378">Hydrolase</keyword>
<reference evidence="7 8" key="1">
    <citation type="journal article" date="2018" name="Front. Microbiol.">
        <title>Genome-Wide Analysis of Corynespora cassiicola Leaf Fall Disease Putative Effectors.</title>
        <authorList>
            <person name="Lopez D."/>
            <person name="Ribeiro S."/>
            <person name="Label P."/>
            <person name="Fumanal B."/>
            <person name="Venisse J.S."/>
            <person name="Kohler A."/>
            <person name="de Oliveira R.R."/>
            <person name="Labutti K."/>
            <person name="Lipzen A."/>
            <person name="Lail K."/>
            <person name="Bauer D."/>
            <person name="Ohm R.A."/>
            <person name="Barry K.W."/>
            <person name="Spatafora J."/>
            <person name="Grigoriev I.V."/>
            <person name="Martin F.M."/>
            <person name="Pujade-Renaud V."/>
        </authorList>
    </citation>
    <scope>NUCLEOTIDE SEQUENCE [LARGE SCALE GENOMIC DNA]</scope>
    <source>
        <strain evidence="7 8">Philippines</strain>
    </source>
</reference>
<evidence type="ECO:0000256" key="3">
    <source>
        <dbReference type="ARBA" id="ARBA00022801"/>
    </source>
</evidence>
<dbReference type="InterPro" id="IPR002018">
    <property type="entry name" value="CarbesteraseB"/>
</dbReference>
<dbReference type="OrthoDB" id="408631at2759"/>
<dbReference type="InterPro" id="IPR050309">
    <property type="entry name" value="Type-B_Carboxylest/Lipase"/>
</dbReference>
<evidence type="ECO:0000256" key="5">
    <source>
        <dbReference type="SAM" id="Phobius"/>
    </source>
</evidence>
<evidence type="ECO:0000313" key="7">
    <source>
        <dbReference type="EMBL" id="PSN74028.1"/>
    </source>
</evidence>
<proteinExistence type="inferred from homology"/>
<accession>A0A2T2P9J0</accession>
<keyword evidence="5" id="KW-0812">Transmembrane</keyword>
<gene>
    <name evidence="7" type="ORF">BS50DRAFT_566934</name>
</gene>
<dbReference type="STRING" id="1448308.A0A2T2P9J0"/>
<dbReference type="PANTHER" id="PTHR11559">
    <property type="entry name" value="CARBOXYLESTERASE"/>
    <property type="match status" value="1"/>
</dbReference>
<keyword evidence="8" id="KW-1185">Reference proteome</keyword>
<comment type="similarity">
    <text evidence="2">Belongs to the 'GDXG' lipolytic enzyme family.</text>
</comment>
<dbReference type="InterPro" id="IPR019826">
    <property type="entry name" value="Carboxylesterase_B_AS"/>
</dbReference>
<evidence type="ECO:0000259" key="6">
    <source>
        <dbReference type="Pfam" id="PF00135"/>
    </source>
</evidence>
<dbReference type="Pfam" id="PF00135">
    <property type="entry name" value="COesterase"/>
    <property type="match status" value="1"/>
</dbReference>
<dbReference type="PROSITE" id="PS00122">
    <property type="entry name" value="CARBOXYLESTERASE_B_1"/>
    <property type="match status" value="1"/>
</dbReference>
<keyword evidence="5" id="KW-1133">Transmembrane helix</keyword>
<name>A0A2T2P9J0_CORCC</name>
<dbReference type="Proteomes" id="UP000240883">
    <property type="component" value="Unassembled WGS sequence"/>
</dbReference>
<dbReference type="PROSITE" id="PS01173">
    <property type="entry name" value="LIPASE_GDXG_HIS"/>
    <property type="match status" value="1"/>
</dbReference>
<protein>
    <recommendedName>
        <fullName evidence="4">Carboxylic ester hydrolase</fullName>
        <ecNumber evidence="4">3.1.1.-</ecNumber>
    </recommendedName>
</protein>
<dbReference type="SUPFAM" id="SSF53474">
    <property type="entry name" value="alpha/beta-Hydrolases"/>
    <property type="match status" value="1"/>
</dbReference>
<organism evidence="7 8">
    <name type="scientific">Corynespora cassiicola Philippines</name>
    <dbReference type="NCBI Taxonomy" id="1448308"/>
    <lineage>
        <taxon>Eukaryota</taxon>
        <taxon>Fungi</taxon>
        <taxon>Dikarya</taxon>
        <taxon>Ascomycota</taxon>
        <taxon>Pezizomycotina</taxon>
        <taxon>Dothideomycetes</taxon>
        <taxon>Pleosporomycetidae</taxon>
        <taxon>Pleosporales</taxon>
        <taxon>Corynesporascaceae</taxon>
        <taxon>Corynespora</taxon>
    </lineage>
</organism>
<evidence type="ECO:0000256" key="1">
    <source>
        <dbReference type="ARBA" id="ARBA00005964"/>
    </source>
</evidence>
<dbReference type="AlphaFoldDB" id="A0A2T2P9J0"/>
<sequence>MATDDAHYQPLLNEGEAPSRAALLAQSLWSKFRANLLTLMAVLFSFLLAVWLYSNSAFSRPAGPPDYSHDPAQPLLVNLPGYGKFLGTQVQATLQSRLQFPKPIDAWLGIDFSTQPINESRFEPVTWPEQFTGTKDAKDYGPICVQSPYNALTHSEACLNFNLYRTSGIPYSQKLPVFIFLHGGAFVFGNGRSFDGAAFVNRSSEPLIVVTPQYRLGAFGSLPSKLFEDEGLLNLGLRDQRMLLEFMRKYVSYFGGDPDRITLGGQSAGAHSVGVHLFHDYGKDQGNQLFSQAILSSGAPTARAFPPATFPLSVRQYDQFMEQVGCPKSPNDAALACLKAAPLASLQQTSADIYSQSNYNITWPWQPVSPGPLIEKRGSISGIDETFFKIPTLITSTNDEGTVFSPQNLVSNADFINFMANLLPGLTEQDLKDLEKLYPDPNLGIGPYIPDTSTYVSPQYERISAAYGDYSYICPVQETAYRMSKAGVPVYKARFNTPNYAPAYLGVPHASDAAYFNGVPNVEFPEISELYANYYASFIVSGDPNKHAISGAAYWQKYEKLGGKELVVGNAARGGVHLEDEGEGIRMEQCAWWRDPERMVRMNK</sequence>
<comment type="similarity">
    <text evidence="1 4">Belongs to the type-B carboxylesterase/lipase family.</text>
</comment>
<feature type="transmembrane region" description="Helical" evidence="5">
    <location>
        <begin position="36"/>
        <end position="54"/>
    </location>
</feature>
<dbReference type="Gene3D" id="3.40.50.1820">
    <property type="entry name" value="alpha/beta hydrolase"/>
    <property type="match status" value="1"/>
</dbReference>
<dbReference type="InterPro" id="IPR029058">
    <property type="entry name" value="AB_hydrolase_fold"/>
</dbReference>